<comment type="cofactor">
    <cofactor evidence="1 8">
        <name>heme</name>
        <dbReference type="ChEBI" id="CHEBI:30413"/>
    </cofactor>
</comment>
<evidence type="ECO:0008006" key="12">
    <source>
        <dbReference type="Google" id="ProtNLM"/>
    </source>
</evidence>
<name>K1X1G5_MARBU</name>
<dbReference type="InterPro" id="IPR002974">
    <property type="entry name" value="Cyt_P450_E_CYP52_ascomycetes"/>
</dbReference>
<evidence type="ECO:0000256" key="9">
    <source>
        <dbReference type="RuleBase" id="RU000461"/>
    </source>
</evidence>
<dbReference type="InterPro" id="IPR036396">
    <property type="entry name" value="Cyt_P450_sf"/>
</dbReference>
<keyword evidence="6 8" id="KW-0408">Iron</keyword>
<evidence type="ECO:0000256" key="2">
    <source>
        <dbReference type="ARBA" id="ARBA00010617"/>
    </source>
</evidence>
<reference evidence="10 11" key="1">
    <citation type="journal article" date="2012" name="BMC Genomics">
        <title>Sequencing the genome of Marssonina brunnea reveals fungus-poplar co-evolution.</title>
        <authorList>
            <person name="Zhu S."/>
            <person name="Cao Y.-Z."/>
            <person name="Jiang C."/>
            <person name="Tan B.-Y."/>
            <person name="Wang Z."/>
            <person name="Feng S."/>
            <person name="Zhang L."/>
            <person name="Su X.-H."/>
            <person name="Brejova B."/>
            <person name="Vinar T."/>
            <person name="Xu M."/>
            <person name="Wang M.-X."/>
            <person name="Zhang S.-G."/>
            <person name="Huang M.-R."/>
            <person name="Wu R."/>
            <person name="Zhou Y."/>
        </authorList>
    </citation>
    <scope>NUCLEOTIDE SEQUENCE [LARGE SCALE GENOMIC DNA]</scope>
    <source>
        <strain evidence="10 11">MB_m1</strain>
    </source>
</reference>
<feature type="binding site" description="axial binding residue" evidence="8">
    <location>
        <position position="473"/>
    </location>
    <ligand>
        <name>heme</name>
        <dbReference type="ChEBI" id="CHEBI:30413"/>
    </ligand>
    <ligandPart>
        <name>Fe</name>
        <dbReference type="ChEBI" id="CHEBI:18248"/>
    </ligandPart>
</feature>
<dbReference type="GO" id="GO:0020037">
    <property type="term" value="F:heme binding"/>
    <property type="evidence" value="ECO:0007669"/>
    <property type="project" value="InterPro"/>
</dbReference>
<dbReference type="InterPro" id="IPR047146">
    <property type="entry name" value="Cyt_P450_E_CYP52_fungi"/>
</dbReference>
<dbReference type="InterPro" id="IPR001128">
    <property type="entry name" value="Cyt_P450"/>
</dbReference>
<dbReference type="AlphaFoldDB" id="K1X1G5"/>
<dbReference type="PROSITE" id="PS00086">
    <property type="entry name" value="CYTOCHROME_P450"/>
    <property type="match status" value="1"/>
</dbReference>
<dbReference type="CDD" id="cd11063">
    <property type="entry name" value="CYP52"/>
    <property type="match status" value="1"/>
</dbReference>
<sequence>MFFFYLKSLVLLLVSGIVYGNISSWIRWRRLRQWGKQYGCGEAPKQLNKLPWGVEKVWFMINNIKGLDFLEYIRGRYVNMQCYTYRIHGLFFNSMVTTSDPENIQAILATKFPDYDLGPARNDAFYELLGNGIFTAEGKSWSHFRQQLRPQFTRDQVSDLEAAEHHLNVLFKALPEENASGWVENADWLPLLYRFTLDTSTEFLFGRSVNSQSTALHASDSGYSAEEQENLAFAKAMTDAQEYVVSRLHFRIMAYFPMSKAYKKSCATVKAMADRFVKRAVESSHERKEEPIDGEKRKFVLLDALVAETKDPIELRDQTLHILLAGRDTTSSLLGWTILLLARHPEAFQKLRRAVMEQFGSETRPTTRELNFASLKACKEMTHVLYETLRLYPIVPINGRLATRNTVLPTGGGPDRKQPIAIRKGEPVGYSAYVMHRRRDLWGEDADDFKPDRWEGRKLGWEFVGFSGGPRVCIGQQYALNEASFFMVRVLQRYDVIEALDMTGPLKKGLTITLQPGDGVKVRMHRASS</sequence>
<organism evidence="10 11">
    <name type="scientific">Marssonina brunnea f. sp. multigermtubi (strain MB_m1)</name>
    <name type="common">Marssonina leaf spot fungus</name>
    <dbReference type="NCBI Taxonomy" id="1072389"/>
    <lineage>
        <taxon>Eukaryota</taxon>
        <taxon>Fungi</taxon>
        <taxon>Dikarya</taxon>
        <taxon>Ascomycota</taxon>
        <taxon>Pezizomycotina</taxon>
        <taxon>Leotiomycetes</taxon>
        <taxon>Helotiales</taxon>
        <taxon>Drepanopezizaceae</taxon>
        <taxon>Drepanopeziza</taxon>
    </lineage>
</organism>
<dbReference type="OMA" id="MTLHRVH"/>
<dbReference type="SUPFAM" id="SSF48264">
    <property type="entry name" value="Cytochrome P450"/>
    <property type="match status" value="1"/>
</dbReference>
<dbReference type="HOGENOM" id="CLU_001570_27_0_1"/>
<evidence type="ECO:0000313" key="11">
    <source>
        <dbReference type="Proteomes" id="UP000006753"/>
    </source>
</evidence>
<dbReference type="GO" id="GO:0016712">
    <property type="term" value="F:oxidoreductase activity, acting on paired donors, with incorporation or reduction of molecular oxygen, reduced flavin or flavoprotein as one donor, and incorporation of one atom of oxygen"/>
    <property type="evidence" value="ECO:0007669"/>
    <property type="project" value="InterPro"/>
</dbReference>
<dbReference type="InParanoid" id="K1X1G5"/>
<evidence type="ECO:0000256" key="7">
    <source>
        <dbReference type="ARBA" id="ARBA00023033"/>
    </source>
</evidence>
<dbReference type="InterPro" id="IPR017972">
    <property type="entry name" value="Cyt_P450_CS"/>
</dbReference>
<evidence type="ECO:0000256" key="5">
    <source>
        <dbReference type="ARBA" id="ARBA00023002"/>
    </source>
</evidence>
<comment type="similarity">
    <text evidence="2 9">Belongs to the cytochrome P450 family.</text>
</comment>
<dbReference type="OrthoDB" id="1470350at2759"/>
<keyword evidence="11" id="KW-1185">Reference proteome</keyword>
<evidence type="ECO:0000256" key="1">
    <source>
        <dbReference type="ARBA" id="ARBA00001971"/>
    </source>
</evidence>
<dbReference type="InterPro" id="IPR002402">
    <property type="entry name" value="Cyt_P450_E_grp-II"/>
</dbReference>
<accession>K1X1G5</accession>
<dbReference type="Pfam" id="PF00067">
    <property type="entry name" value="p450"/>
    <property type="match status" value="1"/>
</dbReference>
<dbReference type="PRINTS" id="PR01239">
    <property type="entry name" value="EP450IICYP52"/>
</dbReference>
<dbReference type="PANTHER" id="PTHR24287">
    <property type="entry name" value="P450, PUTATIVE (EUROFUNG)-RELATED"/>
    <property type="match status" value="1"/>
</dbReference>
<dbReference type="Gene3D" id="1.10.630.10">
    <property type="entry name" value="Cytochrome P450"/>
    <property type="match status" value="1"/>
</dbReference>
<dbReference type="PRINTS" id="PR00385">
    <property type="entry name" value="P450"/>
</dbReference>
<dbReference type="EMBL" id="JH921431">
    <property type="protein sequence ID" value="EKD19071.1"/>
    <property type="molecule type" value="Genomic_DNA"/>
</dbReference>
<evidence type="ECO:0000313" key="10">
    <source>
        <dbReference type="EMBL" id="EKD19071.1"/>
    </source>
</evidence>
<evidence type="ECO:0000256" key="8">
    <source>
        <dbReference type="PIRSR" id="PIRSR602402-1"/>
    </source>
</evidence>
<keyword evidence="7 9" id="KW-0503">Monooxygenase</keyword>
<dbReference type="GO" id="GO:0005506">
    <property type="term" value="F:iron ion binding"/>
    <property type="evidence" value="ECO:0007669"/>
    <property type="project" value="InterPro"/>
</dbReference>
<keyword evidence="3 8" id="KW-0349">Heme</keyword>
<dbReference type="Proteomes" id="UP000006753">
    <property type="component" value="Unassembled WGS sequence"/>
</dbReference>
<dbReference type="STRING" id="1072389.K1X1G5"/>
<dbReference type="eggNOG" id="KOG0157">
    <property type="taxonomic scope" value="Eukaryota"/>
</dbReference>
<keyword evidence="4 8" id="KW-0479">Metal-binding</keyword>
<dbReference type="GeneID" id="18758243"/>
<evidence type="ECO:0000256" key="6">
    <source>
        <dbReference type="ARBA" id="ARBA00023004"/>
    </source>
</evidence>
<evidence type="ECO:0000256" key="3">
    <source>
        <dbReference type="ARBA" id="ARBA00022617"/>
    </source>
</evidence>
<evidence type="ECO:0000256" key="4">
    <source>
        <dbReference type="ARBA" id="ARBA00022723"/>
    </source>
</evidence>
<keyword evidence="5 9" id="KW-0560">Oxidoreductase</keyword>
<dbReference type="KEGG" id="mbe:MBM_02308"/>
<proteinExistence type="inferred from homology"/>
<dbReference type="PRINTS" id="PR00464">
    <property type="entry name" value="EP450II"/>
</dbReference>
<protein>
    <recommendedName>
        <fullName evidence="12">Cytochrome P450</fullName>
    </recommendedName>
</protein>
<gene>
    <name evidence="10" type="ORF">MBM_02308</name>
</gene>
<dbReference type="PANTHER" id="PTHR24287:SF1">
    <property type="entry name" value="P450, PUTATIVE (EUROFUNG)-RELATED"/>
    <property type="match status" value="1"/>
</dbReference>